<organism evidence="13 14">
    <name type="scientific">Ilex paraguariensis</name>
    <name type="common">yerba mate</name>
    <dbReference type="NCBI Taxonomy" id="185542"/>
    <lineage>
        <taxon>Eukaryota</taxon>
        <taxon>Viridiplantae</taxon>
        <taxon>Streptophyta</taxon>
        <taxon>Embryophyta</taxon>
        <taxon>Tracheophyta</taxon>
        <taxon>Spermatophyta</taxon>
        <taxon>Magnoliopsida</taxon>
        <taxon>eudicotyledons</taxon>
        <taxon>Gunneridae</taxon>
        <taxon>Pentapetalae</taxon>
        <taxon>asterids</taxon>
        <taxon>campanulids</taxon>
        <taxon>Aquifoliales</taxon>
        <taxon>Aquifoliaceae</taxon>
        <taxon>Ilex</taxon>
    </lineage>
</organism>
<proteinExistence type="inferred from homology"/>
<keyword evidence="8" id="KW-0418">Kinase</keyword>
<name>A0ABC8UAY3_9AQUA</name>
<keyword evidence="6" id="KW-0479">Metal-binding</keyword>
<evidence type="ECO:0000256" key="1">
    <source>
        <dbReference type="ARBA" id="ARBA00001946"/>
    </source>
</evidence>
<evidence type="ECO:0000259" key="12">
    <source>
        <dbReference type="Pfam" id="PF05770"/>
    </source>
</evidence>
<feature type="region of interest" description="Disordered" evidence="11">
    <location>
        <begin position="67"/>
        <end position="87"/>
    </location>
</feature>
<keyword evidence="7" id="KW-0547">Nucleotide-binding</keyword>
<evidence type="ECO:0000256" key="4">
    <source>
        <dbReference type="ARBA" id="ARBA00012017"/>
    </source>
</evidence>
<dbReference type="Pfam" id="PF05770">
    <property type="entry name" value="Ins134_P3_kin"/>
    <property type="match status" value="1"/>
</dbReference>
<dbReference type="PANTHER" id="PTHR14217:SF1">
    <property type="entry name" value="INOSITOL-TETRAKISPHOSPHATE 1-KINASE"/>
    <property type="match status" value="1"/>
</dbReference>
<feature type="domain" description="Inositol 1,3,4-trisphosphate 5/6-kinase ATP-grasp" evidence="12">
    <location>
        <begin position="18"/>
        <end position="156"/>
    </location>
</feature>
<evidence type="ECO:0000313" key="14">
    <source>
        <dbReference type="Proteomes" id="UP001642360"/>
    </source>
</evidence>
<evidence type="ECO:0000256" key="6">
    <source>
        <dbReference type="ARBA" id="ARBA00022723"/>
    </source>
</evidence>
<dbReference type="EMBL" id="CAUOFW020007358">
    <property type="protein sequence ID" value="CAK9178915.1"/>
    <property type="molecule type" value="Genomic_DNA"/>
</dbReference>
<evidence type="ECO:0000256" key="11">
    <source>
        <dbReference type="SAM" id="MobiDB-lite"/>
    </source>
</evidence>
<dbReference type="InterPro" id="IPR040464">
    <property type="entry name" value="InsP(3)kin_ATP-grasp"/>
</dbReference>
<gene>
    <name evidence="13" type="ORF">ILEXP_LOCUS48845</name>
</gene>
<dbReference type="EC" id="2.7.1.159" evidence="4"/>
<accession>A0ABC8UAY3</accession>
<comment type="caution">
    <text evidence="13">The sequence shown here is derived from an EMBL/GenBank/DDBJ whole genome shotgun (WGS) entry which is preliminary data.</text>
</comment>
<dbReference type="PANTHER" id="PTHR14217">
    <property type="entry name" value="INOSITOL-TETRAKISPHOSPHATE 1-KINASE"/>
    <property type="match status" value="1"/>
</dbReference>
<dbReference type="GO" id="GO:0005524">
    <property type="term" value="F:ATP binding"/>
    <property type="evidence" value="ECO:0007669"/>
    <property type="project" value="UniProtKB-KW"/>
</dbReference>
<evidence type="ECO:0000256" key="2">
    <source>
        <dbReference type="ARBA" id="ARBA00009601"/>
    </source>
</evidence>
<comment type="similarity">
    <text evidence="2">Belongs to the ITPK1 family.</text>
</comment>
<dbReference type="Proteomes" id="UP001642360">
    <property type="component" value="Unassembled WGS sequence"/>
</dbReference>
<comment type="cofactor">
    <cofactor evidence="1">
        <name>Mg(2+)</name>
        <dbReference type="ChEBI" id="CHEBI:18420"/>
    </cofactor>
</comment>
<comment type="subunit">
    <text evidence="3">Monomer.</text>
</comment>
<dbReference type="Gene3D" id="3.30.470.20">
    <property type="entry name" value="ATP-grasp fold, B domain"/>
    <property type="match status" value="1"/>
</dbReference>
<evidence type="ECO:0000256" key="7">
    <source>
        <dbReference type="ARBA" id="ARBA00022741"/>
    </source>
</evidence>
<evidence type="ECO:0000256" key="8">
    <source>
        <dbReference type="ARBA" id="ARBA00022777"/>
    </source>
</evidence>
<sequence length="177" mass="20146">MNGALVQTTDTGTWMLTVITEYVDHSSALFKFYVLGEKVFYAIKKSTPNTDTLIKLSEENGLKPLHFDSLKSLPTSKTNQHSRDEDHHNVSDQCIDLQLVTDAANWLRRMLDLTVFGFDVVVSAQFKQSFTAIQEGTGDHVIVDLNYLPSFKEVPDDVAIPAFWEAIKRKFEFRKTK</sequence>
<dbReference type="GO" id="GO:0046872">
    <property type="term" value="F:metal ion binding"/>
    <property type="evidence" value="ECO:0007669"/>
    <property type="project" value="UniProtKB-KW"/>
</dbReference>
<reference evidence="13 14" key="1">
    <citation type="submission" date="2024-02" db="EMBL/GenBank/DDBJ databases">
        <authorList>
            <person name="Vignale AGUSTIN F."/>
            <person name="Sosa J E."/>
            <person name="Modenutti C."/>
        </authorList>
    </citation>
    <scope>NUCLEOTIDE SEQUENCE [LARGE SCALE GENOMIC DNA]</scope>
</reference>
<keyword evidence="9" id="KW-0067">ATP-binding</keyword>
<evidence type="ECO:0000256" key="3">
    <source>
        <dbReference type="ARBA" id="ARBA00011245"/>
    </source>
</evidence>
<dbReference type="InterPro" id="IPR008656">
    <property type="entry name" value="Inositol_tetrakis-P_1-kinase"/>
</dbReference>
<evidence type="ECO:0000313" key="13">
    <source>
        <dbReference type="EMBL" id="CAK9178915.1"/>
    </source>
</evidence>
<protein>
    <recommendedName>
        <fullName evidence="4">inositol-1,3,4-trisphosphate 5/6-kinase</fullName>
        <ecNumber evidence="4">2.7.1.159</ecNumber>
    </recommendedName>
</protein>
<keyword evidence="5" id="KW-0808">Transferase</keyword>
<evidence type="ECO:0000256" key="5">
    <source>
        <dbReference type="ARBA" id="ARBA00022679"/>
    </source>
</evidence>
<dbReference type="AlphaFoldDB" id="A0ABC8UAY3"/>
<dbReference type="GO" id="GO:0052726">
    <property type="term" value="F:inositol-1,3,4-trisphosphate 5-kinase activity"/>
    <property type="evidence" value="ECO:0007669"/>
    <property type="project" value="UniProtKB-ARBA"/>
</dbReference>
<keyword evidence="10" id="KW-0460">Magnesium</keyword>
<evidence type="ECO:0000256" key="10">
    <source>
        <dbReference type="ARBA" id="ARBA00022842"/>
    </source>
</evidence>
<dbReference type="GO" id="GO:0052725">
    <property type="term" value="F:inositol-1,3,4-trisphosphate 6-kinase activity"/>
    <property type="evidence" value="ECO:0007669"/>
    <property type="project" value="UniProtKB-ARBA"/>
</dbReference>
<keyword evidence="14" id="KW-1185">Reference proteome</keyword>
<evidence type="ECO:0000256" key="9">
    <source>
        <dbReference type="ARBA" id="ARBA00022840"/>
    </source>
</evidence>